<dbReference type="AlphaFoldDB" id="A0A0W0CUP6"/>
<name>A0A0W0CUP6_CANGB</name>
<organism evidence="4 5">
    <name type="scientific">Candida glabrata</name>
    <name type="common">Yeast</name>
    <name type="synonym">Torulopsis glabrata</name>
    <dbReference type="NCBI Taxonomy" id="5478"/>
    <lineage>
        <taxon>Eukaryota</taxon>
        <taxon>Fungi</taxon>
        <taxon>Dikarya</taxon>
        <taxon>Ascomycota</taxon>
        <taxon>Saccharomycotina</taxon>
        <taxon>Saccharomycetes</taxon>
        <taxon>Saccharomycetales</taxon>
        <taxon>Saccharomycetaceae</taxon>
        <taxon>Nakaseomyces</taxon>
    </lineage>
</organism>
<reference evidence="4 5" key="1">
    <citation type="submission" date="2015-10" db="EMBL/GenBank/DDBJ databases">
        <title>Draft genomes sequences of Candida glabrata isolates 1A, 1B, 2A, 2B, 3A and 3B.</title>
        <authorList>
            <person name="Haavelsrud O.E."/>
            <person name="Gaustad P."/>
        </authorList>
    </citation>
    <scope>NUCLEOTIDE SEQUENCE [LARGE SCALE GENOMIC DNA]</scope>
    <source>
        <strain evidence="4">910700640</strain>
    </source>
</reference>
<dbReference type="InterPro" id="IPR008254">
    <property type="entry name" value="Flavodoxin/NO_synth"/>
</dbReference>
<dbReference type="Pfam" id="PF03358">
    <property type="entry name" value="FMN_red"/>
    <property type="match status" value="1"/>
</dbReference>
<dbReference type="PANTHER" id="PTHR30546:SF23">
    <property type="entry name" value="FLAVOPROTEIN-LIKE PROTEIN YCP4-RELATED"/>
    <property type="match status" value="1"/>
</dbReference>
<dbReference type="PROSITE" id="PS50902">
    <property type="entry name" value="FLAVODOXIN_LIKE"/>
    <property type="match status" value="1"/>
</dbReference>
<dbReference type="VEuPathDB" id="FungiDB:GWK60_H03773"/>
<dbReference type="InterPro" id="IPR010089">
    <property type="entry name" value="Flavoprotein_WrbA-like"/>
</dbReference>
<dbReference type="InterPro" id="IPR005025">
    <property type="entry name" value="FMN_Rdtase-like_dom"/>
</dbReference>
<gene>
    <name evidence="4" type="ORF">AO440_002063</name>
</gene>
<comment type="caution">
    <text evidence="4">The sequence shown here is derived from an EMBL/GenBank/DDBJ whole genome shotgun (WGS) entry which is preliminary data.</text>
</comment>
<dbReference type="GO" id="GO:0016020">
    <property type="term" value="C:membrane"/>
    <property type="evidence" value="ECO:0007669"/>
    <property type="project" value="TreeGrafter"/>
</dbReference>
<dbReference type="FunFam" id="3.40.50.360:FF:000001">
    <property type="entry name" value="NAD(P)H dehydrogenase (Quinone) FQR1-like"/>
    <property type="match status" value="1"/>
</dbReference>
<evidence type="ECO:0000313" key="4">
    <source>
        <dbReference type="EMBL" id="KTB03315.1"/>
    </source>
</evidence>
<proteinExistence type="inferred from homology"/>
<dbReference type="GO" id="GO:0160020">
    <property type="term" value="P:positive regulation of ferroptosis"/>
    <property type="evidence" value="ECO:0007669"/>
    <property type="project" value="UniProtKB-ARBA"/>
</dbReference>
<dbReference type="Gene3D" id="3.40.50.360">
    <property type="match status" value="1"/>
</dbReference>
<dbReference type="VEuPathDB" id="FungiDB:B1J91_H03971g"/>
<dbReference type="GO" id="GO:0003955">
    <property type="term" value="F:NAD(P)H dehydrogenase (quinone) activity"/>
    <property type="evidence" value="ECO:0007669"/>
    <property type="project" value="InterPro"/>
</dbReference>
<dbReference type="Proteomes" id="UP000054886">
    <property type="component" value="Unassembled WGS sequence"/>
</dbReference>
<feature type="domain" description="Flavodoxin-like" evidence="3">
    <location>
        <begin position="4"/>
        <end position="193"/>
    </location>
</feature>
<sequence length="262" mass="28430">MVKVAIITYSCYGHITTIAREIKKGVEAAGGEVTLFRVPETLPDDVLEQMNAAEKPEDFLIANGETLTDYDAFLFGVPTRFGNVPSQWAEFWDKTGAIWVQGSLWGKPAGVFVSTGTYGGGQEATVKTCMNYLIHHGMVFVPLGYKYTFAELSNVEDIHGGSPWGAGTLAGADGSRQPSSLELRMAKTQGKTFYETASKLCDKKSSTKSSKNMDSKPSAKQNTSATGKAEVKNSGTTTQQKPTETRPKEKTKFNPSKNCVIM</sequence>
<dbReference type="VEuPathDB" id="FungiDB:CAGL0H03971g"/>
<evidence type="ECO:0000256" key="1">
    <source>
        <dbReference type="ARBA" id="ARBA00006961"/>
    </source>
</evidence>
<evidence type="ECO:0000259" key="3">
    <source>
        <dbReference type="PROSITE" id="PS50902"/>
    </source>
</evidence>
<dbReference type="GO" id="GO:0032126">
    <property type="term" value="C:eisosome"/>
    <property type="evidence" value="ECO:0007669"/>
    <property type="project" value="UniProtKB-ARBA"/>
</dbReference>
<protein>
    <submittedName>
        <fullName evidence="4">Flavoprotein-like protein YCP4</fullName>
    </submittedName>
</protein>
<evidence type="ECO:0000256" key="2">
    <source>
        <dbReference type="SAM" id="MobiDB-lite"/>
    </source>
</evidence>
<dbReference type="VEuPathDB" id="FungiDB:GVI51_H03773"/>
<evidence type="ECO:0000313" key="5">
    <source>
        <dbReference type="Proteomes" id="UP000054886"/>
    </source>
</evidence>
<dbReference type="NCBIfam" id="NF002999">
    <property type="entry name" value="PRK03767.1"/>
    <property type="match status" value="1"/>
</dbReference>
<dbReference type="PANTHER" id="PTHR30546">
    <property type="entry name" value="FLAVODOXIN-RELATED PROTEIN WRBA-RELATED"/>
    <property type="match status" value="1"/>
</dbReference>
<dbReference type="EMBL" id="LLZZ01000120">
    <property type="protein sequence ID" value="KTB03315.1"/>
    <property type="molecule type" value="Genomic_DNA"/>
</dbReference>
<comment type="similarity">
    <text evidence="1">Belongs to the WrbA family.</text>
</comment>
<feature type="compositionally biased region" description="Basic and acidic residues" evidence="2">
    <location>
        <begin position="243"/>
        <end position="252"/>
    </location>
</feature>
<dbReference type="SUPFAM" id="SSF52218">
    <property type="entry name" value="Flavoproteins"/>
    <property type="match status" value="1"/>
</dbReference>
<dbReference type="InterPro" id="IPR029039">
    <property type="entry name" value="Flavoprotein-like_sf"/>
</dbReference>
<dbReference type="NCBIfam" id="TIGR01755">
    <property type="entry name" value="flav_wrbA"/>
    <property type="match status" value="1"/>
</dbReference>
<accession>A0A0W0CUP6</accession>
<feature type="compositionally biased region" description="Polar residues" evidence="2">
    <location>
        <begin position="253"/>
        <end position="262"/>
    </location>
</feature>
<feature type="region of interest" description="Disordered" evidence="2">
    <location>
        <begin position="204"/>
        <end position="262"/>
    </location>
</feature>
<dbReference type="GO" id="GO:0010181">
    <property type="term" value="F:FMN binding"/>
    <property type="evidence" value="ECO:0007669"/>
    <property type="project" value="InterPro"/>
</dbReference>